<evidence type="ECO:0000313" key="6">
    <source>
        <dbReference type="Proteomes" id="UP001597601"/>
    </source>
</evidence>
<comment type="similarity">
    <text evidence="1">Belongs to the ice-binding protein family.</text>
</comment>
<dbReference type="InterPro" id="IPR044060">
    <property type="entry name" value="Bacterial_rp_domain"/>
</dbReference>
<evidence type="ECO:0000256" key="2">
    <source>
        <dbReference type="ARBA" id="ARBA00022729"/>
    </source>
</evidence>
<evidence type="ECO:0000259" key="3">
    <source>
        <dbReference type="Pfam" id="PF13205"/>
    </source>
</evidence>
<protein>
    <submittedName>
        <fullName evidence="5">Ice-binding family protein</fullName>
    </submittedName>
</protein>
<dbReference type="InterPro" id="IPR032812">
    <property type="entry name" value="SbsA_Ig"/>
</dbReference>
<evidence type="ECO:0000256" key="1">
    <source>
        <dbReference type="ARBA" id="ARBA00005445"/>
    </source>
</evidence>
<accession>A0ABW5XU74</accession>
<keyword evidence="6" id="KW-1185">Reference proteome</keyword>
<dbReference type="InterPro" id="IPR014755">
    <property type="entry name" value="Cu-Rt/internalin_Ig-like"/>
</dbReference>
<gene>
    <name evidence="5" type="ORF">ACFSYC_17525</name>
</gene>
<dbReference type="Gene3D" id="2.60.40.1220">
    <property type="match status" value="1"/>
</dbReference>
<dbReference type="Pfam" id="PF18998">
    <property type="entry name" value="Flg_new_2"/>
    <property type="match status" value="4"/>
</dbReference>
<name>A0ABW5XU74_9SPHI</name>
<feature type="domain" description="Bacterial repeat" evidence="4">
    <location>
        <begin position="380"/>
        <end position="447"/>
    </location>
</feature>
<evidence type="ECO:0000259" key="4">
    <source>
        <dbReference type="Pfam" id="PF18998"/>
    </source>
</evidence>
<feature type="domain" description="Bacterial repeat" evidence="4">
    <location>
        <begin position="234"/>
        <end position="301"/>
    </location>
</feature>
<dbReference type="EMBL" id="JBHUON010000027">
    <property type="protein sequence ID" value="MFD2866500.1"/>
    <property type="molecule type" value="Genomic_DNA"/>
</dbReference>
<keyword evidence="2" id="KW-0732">Signal</keyword>
<feature type="domain" description="SbsA Ig-like" evidence="3">
    <location>
        <begin position="54"/>
        <end position="153"/>
    </location>
</feature>
<feature type="domain" description="Bacterial repeat" evidence="4">
    <location>
        <begin position="158"/>
        <end position="225"/>
    </location>
</feature>
<feature type="domain" description="Bacterial repeat" evidence="4">
    <location>
        <begin position="311"/>
        <end position="378"/>
    </location>
</feature>
<proteinExistence type="inferred from homology"/>
<organism evidence="5 6">
    <name type="scientific">Mucilaginibacter antarcticus</name>
    <dbReference type="NCBI Taxonomy" id="1855725"/>
    <lineage>
        <taxon>Bacteria</taxon>
        <taxon>Pseudomonadati</taxon>
        <taxon>Bacteroidota</taxon>
        <taxon>Sphingobacteriia</taxon>
        <taxon>Sphingobacteriales</taxon>
        <taxon>Sphingobacteriaceae</taxon>
        <taxon>Mucilaginibacter</taxon>
    </lineage>
</organism>
<evidence type="ECO:0000313" key="5">
    <source>
        <dbReference type="EMBL" id="MFD2866500.1"/>
    </source>
</evidence>
<dbReference type="RefSeq" id="WP_377130142.1">
    <property type="nucleotide sequence ID" value="NZ_JBHUON010000027.1"/>
</dbReference>
<dbReference type="Pfam" id="PF13205">
    <property type="entry name" value="Big_5"/>
    <property type="match status" value="1"/>
</dbReference>
<dbReference type="Pfam" id="PF11999">
    <property type="entry name" value="Ice_binding"/>
    <property type="match status" value="1"/>
</dbReference>
<dbReference type="Proteomes" id="UP001597601">
    <property type="component" value="Unassembled WGS sequence"/>
</dbReference>
<sequence>MKKNFTPPLTESPLRKGNGYSKLLNATWYLALLALLFTAGCKKDKFAAVQGVCPTVVTDPMDKAVDVVLNKVITATFNTAMDSTTINSKTFIVKQGATVVAGQIKTTSNPAVFTFTPTVALAPFSVYTATITTGAADRFRTALTNDNVWSFTTIPQVTLSANPVIGGVTGGAGTFAQGASVTVTATPNAGYIFTNWTEGGNVVSTSSSYTFKMAGNRALIANFAVVPVGQFAVVLSSNPGPGGTTTGGGSYNAGTNVTVVATPTAGYSFVNWTVGGTVVSTSPTYTFLLVADKTLVANFTLVPASQFVLVLSSAPPAGGSTTGSNSYPSGTSVTATAITNTGYTFTNWTDNNVIVSTSAAYTFPLTNNRTLVANFTQNAYTLNVTAVNGLVDKNPNTATYLSGSLVTLTAKPNTGFVFSSWSGDAGGSVNPLTVNMNGNKNITANFIATPAVAPLFSSIFGAFGGTAGVTNQGINTVINNGSLGTTAVSTAITGFHDGLTGDVYTETPLNVGLVTGGLYSAPPFPGTAPKFNIATLALAAANAFYISISPANRPGGTDPGAGELGGLTLTPGTYKSASGTFKITNGNLTLDAQGNPNAVWVFQAPTSLTVGIAGPLGARSIILTGGAKPENVYWYVGTAATINGAGGGVMVGTIISSAGVTFSTAGNTVQTVLNGRAISLVASVTMVNTTINNP</sequence>
<dbReference type="InterPro" id="IPR021884">
    <property type="entry name" value="Ice-bd_prot"/>
</dbReference>
<reference evidence="6" key="1">
    <citation type="journal article" date="2019" name="Int. J. Syst. Evol. Microbiol.">
        <title>The Global Catalogue of Microorganisms (GCM) 10K type strain sequencing project: providing services to taxonomists for standard genome sequencing and annotation.</title>
        <authorList>
            <consortium name="The Broad Institute Genomics Platform"/>
            <consortium name="The Broad Institute Genome Sequencing Center for Infectious Disease"/>
            <person name="Wu L."/>
            <person name="Ma J."/>
        </authorList>
    </citation>
    <scope>NUCLEOTIDE SEQUENCE [LARGE SCALE GENOMIC DNA]</scope>
    <source>
        <strain evidence="6">KCTC 52232</strain>
    </source>
</reference>
<comment type="caution">
    <text evidence="5">The sequence shown here is derived from an EMBL/GenBank/DDBJ whole genome shotgun (WGS) entry which is preliminary data.</text>
</comment>